<sequence length="248" mass="28349">MFLRVPKSRRIGRCVNECPKAMLFEERRATFFFTSRDVGSDPPEKETPTRSFAKMEFKINPEKNQYKKPERNGSRGAVTQRCIYYIHQIWLCGPLARLIFIEEIKVTEEQITQNKNFLTFIGISTIYFLITRGICSDRVTSGKGISPLCSPKRQEGALISILGPLSPNSLKRSTTQTVVYSSIVVTCDFIRSQRRCQFRSQYDLLSSQQSLLPFSLGEVVSDVRAKNHSEQLFFPLKLSTQPLIYAAN</sequence>
<proteinExistence type="predicted"/>
<accession>A0A8X7BUF6</accession>
<evidence type="ECO:0000313" key="2">
    <source>
        <dbReference type="Proteomes" id="UP000886998"/>
    </source>
</evidence>
<dbReference type="AlphaFoldDB" id="A0A8X7BUF6"/>
<reference evidence="1" key="1">
    <citation type="submission" date="2020-08" db="EMBL/GenBank/DDBJ databases">
        <title>Multicomponent nature underlies the extraordinary mechanical properties of spider dragline silk.</title>
        <authorList>
            <person name="Kono N."/>
            <person name="Nakamura H."/>
            <person name="Mori M."/>
            <person name="Yoshida Y."/>
            <person name="Ohtoshi R."/>
            <person name="Malay A.D."/>
            <person name="Moran D.A.P."/>
            <person name="Tomita M."/>
            <person name="Numata K."/>
            <person name="Arakawa K."/>
        </authorList>
    </citation>
    <scope>NUCLEOTIDE SEQUENCE</scope>
</reference>
<gene>
    <name evidence="1" type="ORF">TNIN_357231</name>
</gene>
<comment type="caution">
    <text evidence="1">The sequence shown here is derived from an EMBL/GenBank/DDBJ whole genome shotgun (WGS) entry which is preliminary data.</text>
</comment>
<dbReference type="Proteomes" id="UP000886998">
    <property type="component" value="Unassembled WGS sequence"/>
</dbReference>
<dbReference type="EMBL" id="BMAV01003442">
    <property type="protein sequence ID" value="GFY43037.1"/>
    <property type="molecule type" value="Genomic_DNA"/>
</dbReference>
<organism evidence="1 2">
    <name type="scientific">Trichonephila inaurata madagascariensis</name>
    <dbReference type="NCBI Taxonomy" id="2747483"/>
    <lineage>
        <taxon>Eukaryota</taxon>
        <taxon>Metazoa</taxon>
        <taxon>Ecdysozoa</taxon>
        <taxon>Arthropoda</taxon>
        <taxon>Chelicerata</taxon>
        <taxon>Arachnida</taxon>
        <taxon>Araneae</taxon>
        <taxon>Araneomorphae</taxon>
        <taxon>Entelegynae</taxon>
        <taxon>Araneoidea</taxon>
        <taxon>Nephilidae</taxon>
        <taxon>Trichonephila</taxon>
        <taxon>Trichonephila inaurata</taxon>
    </lineage>
</organism>
<protein>
    <submittedName>
        <fullName evidence="1">Uncharacterized protein</fullName>
    </submittedName>
</protein>
<keyword evidence="2" id="KW-1185">Reference proteome</keyword>
<name>A0A8X7BUF6_9ARAC</name>
<evidence type="ECO:0000313" key="1">
    <source>
        <dbReference type="EMBL" id="GFY43037.1"/>
    </source>
</evidence>